<evidence type="ECO:0000256" key="1">
    <source>
        <dbReference type="SAM" id="Phobius"/>
    </source>
</evidence>
<dbReference type="Proteomes" id="UP000199075">
    <property type="component" value="Unassembled WGS sequence"/>
</dbReference>
<evidence type="ECO:0008006" key="4">
    <source>
        <dbReference type="Google" id="ProtNLM"/>
    </source>
</evidence>
<dbReference type="EMBL" id="FNIV01000005">
    <property type="protein sequence ID" value="SDO29381.1"/>
    <property type="molecule type" value="Genomic_DNA"/>
</dbReference>
<dbReference type="RefSeq" id="WP_089678379.1">
    <property type="nucleotide sequence ID" value="NZ_FNIV01000005.1"/>
</dbReference>
<keyword evidence="3" id="KW-1185">Reference proteome</keyword>
<dbReference type="STRING" id="419597.SAMN04487957_10576"/>
<dbReference type="AlphaFoldDB" id="A0A1H0IE79"/>
<name>A0A1H0IE79_9GAMM</name>
<evidence type="ECO:0000313" key="3">
    <source>
        <dbReference type="Proteomes" id="UP000199075"/>
    </source>
</evidence>
<feature type="transmembrane region" description="Helical" evidence="1">
    <location>
        <begin position="23"/>
        <end position="42"/>
    </location>
</feature>
<evidence type="ECO:0000313" key="2">
    <source>
        <dbReference type="EMBL" id="SDO29381.1"/>
    </source>
</evidence>
<accession>A0A1H0IE79</accession>
<keyword evidence="1" id="KW-1133">Transmembrane helix</keyword>
<protein>
    <recommendedName>
        <fullName evidence="4">LydA holin phage, holin superfamily III</fullName>
    </recommendedName>
</protein>
<reference evidence="3" key="1">
    <citation type="submission" date="2016-10" db="EMBL/GenBank/DDBJ databases">
        <authorList>
            <person name="Varghese N."/>
            <person name="Submissions S."/>
        </authorList>
    </citation>
    <scope>NUCLEOTIDE SEQUENCE [LARGE SCALE GENOMIC DNA]</scope>
    <source>
        <strain evidence="3">CGMCC 1.6444</strain>
    </source>
</reference>
<keyword evidence="1" id="KW-0472">Membrane</keyword>
<dbReference type="OrthoDB" id="6166265at2"/>
<organism evidence="2 3">
    <name type="scientific">Halomonas shengliensis</name>
    <dbReference type="NCBI Taxonomy" id="419597"/>
    <lineage>
        <taxon>Bacteria</taxon>
        <taxon>Pseudomonadati</taxon>
        <taxon>Pseudomonadota</taxon>
        <taxon>Gammaproteobacteria</taxon>
        <taxon>Oceanospirillales</taxon>
        <taxon>Halomonadaceae</taxon>
        <taxon>Halomonas</taxon>
    </lineage>
</organism>
<proteinExistence type="predicted"/>
<sequence length="117" mass="12860">MPWKDANWWQAILDTVSVWREDALLAVSAGFAVMIGLLAKIAHEVQAGQRRRFITRRLWLDIPALVAMVSVSAGISVYFDLNGWPSSAVGVICGWLGPRSIDVILMAVADRVRGSKP</sequence>
<keyword evidence="1" id="KW-0812">Transmembrane</keyword>
<gene>
    <name evidence="2" type="ORF">SAMN04487957_10576</name>
</gene>
<feature type="transmembrane region" description="Helical" evidence="1">
    <location>
        <begin position="62"/>
        <end position="81"/>
    </location>
</feature>